<dbReference type="Proteomes" id="UP000184330">
    <property type="component" value="Unassembled WGS sequence"/>
</dbReference>
<evidence type="ECO:0000256" key="3">
    <source>
        <dbReference type="ARBA" id="ARBA00022895"/>
    </source>
</evidence>
<name>A0A1L7WW25_9HELO</name>
<dbReference type="InterPro" id="IPR012340">
    <property type="entry name" value="NA-bd_OB-fold"/>
</dbReference>
<evidence type="ECO:0000313" key="7">
    <source>
        <dbReference type="Proteomes" id="UP000184330"/>
    </source>
</evidence>
<keyword evidence="7" id="KW-1185">Reference proteome</keyword>
<proteinExistence type="predicted"/>
<dbReference type="Pfam" id="PF10451">
    <property type="entry name" value="Stn1"/>
    <property type="match status" value="2"/>
</dbReference>
<dbReference type="OrthoDB" id="77828at2759"/>
<reference evidence="6 7" key="1">
    <citation type="submission" date="2016-03" db="EMBL/GenBank/DDBJ databases">
        <authorList>
            <person name="Ploux O."/>
        </authorList>
    </citation>
    <scope>NUCLEOTIDE SEQUENCE [LARGE SCALE GENOMIC DNA]</scope>
    <source>
        <strain evidence="6 7">UAMH 11012</strain>
    </source>
</reference>
<dbReference type="InterPro" id="IPR018856">
    <property type="entry name" value="Stn1_N"/>
</dbReference>
<dbReference type="AlphaFoldDB" id="A0A1L7WW25"/>
<feature type="region of interest" description="Disordered" evidence="4">
    <location>
        <begin position="304"/>
        <end position="334"/>
    </location>
</feature>
<evidence type="ECO:0000256" key="4">
    <source>
        <dbReference type="SAM" id="MobiDB-lite"/>
    </source>
</evidence>
<sequence length="350" mass="40239">MTSALPYSKPDDNTKLTIYPDYCHTLSPTIGKWVPLRARDVHVLKQVGAFCEQRILWHFNNHPIKWVKVTGVVVAVDEFKEKRIYTLDDSSGFCVECTTIAPPEAPSTIVDMPKHLNQLAAIGAQAAKVEQEERREGKVKLNAAAVRDRHDKKEGEKKTPSVQEPIVPWEEVDVGCVVKIKGKVHRNWRDEMQVEIVKVEVIKGLDAEVKAWNEVREFRDSVLGKPWVVTKEEEDRCRKIRERELRKSQKRAREEKGKGKDKSSSERRETEHQRGRERKDKQLERPLKRDEYFSGEIKKRKDLERVQTLDGAVKRRKETDGESLGSKNKINYPSLAVRKAAAGKYDALGI</sequence>
<feature type="domain" description="CST complex subunit Stn1 N-terminal" evidence="5">
    <location>
        <begin position="174"/>
        <end position="256"/>
    </location>
</feature>
<evidence type="ECO:0000313" key="6">
    <source>
        <dbReference type="EMBL" id="CZR56964.1"/>
    </source>
</evidence>
<evidence type="ECO:0000256" key="2">
    <source>
        <dbReference type="ARBA" id="ARBA00022454"/>
    </source>
</evidence>
<evidence type="ECO:0000256" key="1">
    <source>
        <dbReference type="ARBA" id="ARBA00004574"/>
    </source>
</evidence>
<feature type="domain" description="CST complex subunit Stn1 N-terminal" evidence="5">
    <location>
        <begin position="53"/>
        <end position="98"/>
    </location>
</feature>
<dbReference type="GO" id="GO:0000781">
    <property type="term" value="C:chromosome, telomeric region"/>
    <property type="evidence" value="ECO:0007669"/>
    <property type="project" value="UniProtKB-SubCell"/>
</dbReference>
<protein>
    <recommendedName>
        <fullName evidence="5">CST complex subunit Stn1 N-terminal domain-containing protein</fullName>
    </recommendedName>
</protein>
<gene>
    <name evidence="6" type="ORF">PAC_06853</name>
</gene>
<organism evidence="6 7">
    <name type="scientific">Phialocephala subalpina</name>
    <dbReference type="NCBI Taxonomy" id="576137"/>
    <lineage>
        <taxon>Eukaryota</taxon>
        <taxon>Fungi</taxon>
        <taxon>Dikarya</taxon>
        <taxon>Ascomycota</taxon>
        <taxon>Pezizomycotina</taxon>
        <taxon>Leotiomycetes</taxon>
        <taxon>Helotiales</taxon>
        <taxon>Mollisiaceae</taxon>
        <taxon>Phialocephala</taxon>
        <taxon>Phialocephala fortinii species complex</taxon>
    </lineage>
</organism>
<dbReference type="SUPFAM" id="SSF50249">
    <property type="entry name" value="Nucleic acid-binding proteins"/>
    <property type="match status" value="1"/>
</dbReference>
<evidence type="ECO:0000259" key="5">
    <source>
        <dbReference type="Pfam" id="PF10451"/>
    </source>
</evidence>
<feature type="region of interest" description="Disordered" evidence="4">
    <location>
        <begin position="246"/>
        <end position="289"/>
    </location>
</feature>
<keyword evidence="2" id="KW-0158">Chromosome</keyword>
<comment type="subcellular location">
    <subcellularLocation>
        <location evidence="1">Chromosome</location>
        <location evidence="1">Telomere</location>
    </subcellularLocation>
</comment>
<keyword evidence="3" id="KW-0779">Telomere</keyword>
<dbReference type="EMBL" id="FJOG01000009">
    <property type="protein sequence ID" value="CZR56964.1"/>
    <property type="molecule type" value="Genomic_DNA"/>
</dbReference>
<accession>A0A1L7WW25</accession>
<dbReference type="Gene3D" id="2.40.50.140">
    <property type="entry name" value="Nucleic acid-binding proteins"/>
    <property type="match status" value="1"/>
</dbReference>